<accession>A0A0M7A3N5</accession>
<dbReference type="RefSeq" id="WP_082442578.1">
    <property type="nucleotide sequence ID" value="NZ_CANKXR010000012.1"/>
</dbReference>
<dbReference type="PANTHER" id="PTHR46847:SF1">
    <property type="entry name" value="D-ALLOSE-BINDING PERIPLASMIC PROTEIN-RELATED"/>
    <property type="match status" value="1"/>
</dbReference>
<dbReference type="Pfam" id="PF13407">
    <property type="entry name" value="Peripla_BP_4"/>
    <property type="match status" value="1"/>
</dbReference>
<dbReference type="Gene3D" id="3.40.50.2300">
    <property type="match status" value="2"/>
</dbReference>
<dbReference type="InterPro" id="IPR025997">
    <property type="entry name" value="SBP_2_dom"/>
</dbReference>
<keyword evidence="3 4" id="KW-0732">Signal</keyword>
<organism evidence="6 7">
    <name type="scientific">Roseibium album</name>
    <dbReference type="NCBI Taxonomy" id="311410"/>
    <lineage>
        <taxon>Bacteria</taxon>
        <taxon>Pseudomonadati</taxon>
        <taxon>Pseudomonadota</taxon>
        <taxon>Alphaproteobacteria</taxon>
        <taxon>Hyphomicrobiales</taxon>
        <taxon>Stappiaceae</taxon>
        <taxon>Roseibium</taxon>
    </lineage>
</organism>
<dbReference type="STRING" id="311410.LA5095_06055"/>
<reference evidence="7" key="1">
    <citation type="submission" date="2015-07" db="EMBL/GenBank/DDBJ databases">
        <authorList>
            <person name="Rodrigo-Torres Lidia"/>
            <person name="Arahal R.David."/>
        </authorList>
    </citation>
    <scope>NUCLEOTIDE SEQUENCE [LARGE SCALE GENOMIC DNA]</scope>
    <source>
        <strain evidence="7">CECT 5096</strain>
    </source>
</reference>
<comment type="subcellular location">
    <subcellularLocation>
        <location evidence="1">Cell envelope</location>
    </subcellularLocation>
</comment>
<dbReference type="OrthoDB" id="9800520at2"/>
<feature type="chain" id="PRO_5009787938" evidence="4">
    <location>
        <begin position="28"/>
        <end position="371"/>
    </location>
</feature>
<dbReference type="GeneID" id="97669415"/>
<evidence type="ECO:0000256" key="1">
    <source>
        <dbReference type="ARBA" id="ARBA00004196"/>
    </source>
</evidence>
<sequence length="371" mass="38941">MLSLTSTIRLMTKVFLGATVLVPTAFAQDFEARPKGGIPGALLPEERSLWVYDTGSRKFEPTEGDASAAYEASPRALPDGTKVGFAEGWAAIPFSYAINQRLYELAGELGFEVVYCDNAFKADQAVTCAELLVQQGADVVIESNWQSGAAAAVMNIFNEAGIPVMSVDVVHPNAIFLGADNYASGLIGGQAAAEHAKALGRCDDVTVLVGINPGEGEAANERLSGFVDGVQTVCGALPADRIDDELIDAGTTDQALTVVTDWLTAHPGAGFVLATAIDDPRGFGMSNAIAQAGREGVAVGIGCDEVGVAATRVPVKDNHFLGCVAYFPEKYPDYAVSIAADILEGKAVPQEVHLDHVFLTEESINDAYPAE</sequence>
<feature type="domain" description="Periplasmic binding protein" evidence="5">
    <location>
        <begin position="92"/>
        <end position="346"/>
    </location>
</feature>
<gene>
    <name evidence="6" type="primary">rbsB_6</name>
    <name evidence="6" type="ORF">LA5096_02017</name>
</gene>
<protein>
    <submittedName>
        <fullName evidence="6">D-ribose-binding periplasmic protein</fullName>
    </submittedName>
</protein>
<dbReference type="EMBL" id="CXWC01000005">
    <property type="protein sequence ID" value="CTQ69092.1"/>
    <property type="molecule type" value="Genomic_DNA"/>
</dbReference>
<evidence type="ECO:0000259" key="5">
    <source>
        <dbReference type="Pfam" id="PF13407"/>
    </source>
</evidence>
<evidence type="ECO:0000313" key="6">
    <source>
        <dbReference type="EMBL" id="CTQ69092.1"/>
    </source>
</evidence>
<evidence type="ECO:0000313" key="7">
    <source>
        <dbReference type="Proteomes" id="UP000049983"/>
    </source>
</evidence>
<dbReference type="PANTHER" id="PTHR46847">
    <property type="entry name" value="D-ALLOSE-BINDING PERIPLASMIC PROTEIN-RELATED"/>
    <property type="match status" value="1"/>
</dbReference>
<evidence type="ECO:0000256" key="2">
    <source>
        <dbReference type="ARBA" id="ARBA00007639"/>
    </source>
</evidence>
<keyword evidence="7" id="KW-1185">Reference proteome</keyword>
<dbReference type="AlphaFoldDB" id="A0A0M7A3N5"/>
<dbReference type="GO" id="GO:0030246">
    <property type="term" value="F:carbohydrate binding"/>
    <property type="evidence" value="ECO:0007669"/>
    <property type="project" value="UniProtKB-ARBA"/>
</dbReference>
<name>A0A0M7A3N5_9HYPH</name>
<dbReference type="Proteomes" id="UP000049983">
    <property type="component" value="Unassembled WGS sequence"/>
</dbReference>
<evidence type="ECO:0000256" key="4">
    <source>
        <dbReference type="SAM" id="SignalP"/>
    </source>
</evidence>
<dbReference type="InterPro" id="IPR028082">
    <property type="entry name" value="Peripla_BP_I"/>
</dbReference>
<comment type="similarity">
    <text evidence="2">Belongs to the bacterial solute-binding protein 2 family.</text>
</comment>
<evidence type="ECO:0000256" key="3">
    <source>
        <dbReference type="ARBA" id="ARBA00022729"/>
    </source>
</evidence>
<dbReference type="SUPFAM" id="SSF53822">
    <property type="entry name" value="Periplasmic binding protein-like I"/>
    <property type="match status" value="1"/>
</dbReference>
<dbReference type="CDD" id="cd01536">
    <property type="entry name" value="PBP1_ABC_sugar_binding-like"/>
    <property type="match status" value="1"/>
</dbReference>
<dbReference type="GO" id="GO:0030313">
    <property type="term" value="C:cell envelope"/>
    <property type="evidence" value="ECO:0007669"/>
    <property type="project" value="UniProtKB-SubCell"/>
</dbReference>
<feature type="signal peptide" evidence="4">
    <location>
        <begin position="1"/>
        <end position="27"/>
    </location>
</feature>
<proteinExistence type="inferred from homology"/>